<gene>
    <name evidence="2" type="ORF">BGO89_09610</name>
</gene>
<protein>
    <submittedName>
        <fullName evidence="2">Uncharacterized protein</fullName>
    </submittedName>
</protein>
<organism evidence="2 3">
    <name type="scientific">Candidatus Kapaibacterium thiocyanatum</name>
    <dbReference type="NCBI Taxonomy" id="1895771"/>
    <lineage>
        <taxon>Bacteria</taxon>
        <taxon>Pseudomonadati</taxon>
        <taxon>Candidatus Kapaibacteriota</taxon>
        <taxon>Candidatus Kapaibacteriia</taxon>
        <taxon>Candidatus Kapaibacteriales</taxon>
        <taxon>Candidatus Kapaibacteriaceae</taxon>
        <taxon>Candidatus Kapaibacterium</taxon>
    </lineage>
</organism>
<accession>A0A1M3KWK0</accession>
<comment type="caution">
    <text evidence="2">The sequence shown here is derived from an EMBL/GenBank/DDBJ whole genome shotgun (WGS) entry which is preliminary data.</text>
</comment>
<sequence>MSITMIRMAILAIVTLMMGMTSAVHALTSKQNPRPAANDPLCDPSSGAATDVAVAGGRSCYCSESKSGGVGYAGTLYPLIAIVGVYNVSVVIECTPEQFNSTSTTCTRRSDCSPDATYSMPGWMYDWTTPVQKPIFTIEAGPGSAP</sequence>
<evidence type="ECO:0000256" key="1">
    <source>
        <dbReference type="SAM" id="SignalP"/>
    </source>
</evidence>
<dbReference type="EMBL" id="MKVH01000024">
    <property type="protein sequence ID" value="OJX56778.1"/>
    <property type="molecule type" value="Genomic_DNA"/>
</dbReference>
<reference evidence="2 3" key="1">
    <citation type="submission" date="2016-09" db="EMBL/GenBank/DDBJ databases">
        <title>Genome-resolved meta-omics ties microbial dynamics to process performance in biotechnology for thiocyanate degradation.</title>
        <authorList>
            <person name="Kantor R.S."/>
            <person name="Huddy R.J."/>
            <person name="Iyer R."/>
            <person name="Thomas B.C."/>
            <person name="Brown C.T."/>
            <person name="Anantharaman K."/>
            <person name="Tringe S."/>
            <person name="Hettich R.L."/>
            <person name="Harrison S.T."/>
            <person name="Banfield J.F."/>
        </authorList>
    </citation>
    <scope>NUCLEOTIDE SEQUENCE [LARGE SCALE GENOMIC DNA]</scope>
    <source>
        <strain evidence="2">59-99</strain>
    </source>
</reference>
<evidence type="ECO:0000313" key="3">
    <source>
        <dbReference type="Proteomes" id="UP000184233"/>
    </source>
</evidence>
<feature type="chain" id="PRO_5013086932" evidence="1">
    <location>
        <begin position="27"/>
        <end position="146"/>
    </location>
</feature>
<keyword evidence="1" id="KW-0732">Signal</keyword>
<dbReference type="AlphaFoldDB" id="A0A1M3KWK0"/>
<feature type="signal peptide" evidence="1">
    <location>
        <begin position="1"/>
        <end position="26"/>
    </location>
</feature>
<name>A0A1M3KWK0_9BACT</name>
<proteinExistence type="predicted"/>
<evidence type="ECO:0000313" key="2">
    <source>
        <dbReference type="EMBL" id="OJX56778.1"/>
    </source>
</evidence>
<dbReference type="Proteomes" id="UP000184233">
    <property type="component" value="Unassembled WGS sequence"/>
</dbReference>